<feature type="transmembrane region" description="Helical" evidence="11">
    <location>
        <begin position="345"/>
        <end position="370"/>
    </location>
</feature>
<keyword evidence="3" id="KW-0104">Cadmium</keyword>
<evidence type="ECO:0000313" key="15">
    <source>
        <dbReference type="Proteomes" id="UP001491691"/>
    </source>
</evidence>
<keyword evidence="6 11" id="KW-0067">ATP-binding</keyword>
<feature type="transmembrane region" description="Helical" evidence="11">
    <location>
        <begin position="314"/>
        <end position="333"/>
    </location>
</feature>
<evidence type="ECO:0000256" key="11">
    <source>
        <dbReference type="RuleBase" id="RU362081"/>
    </source>
</evidence>
<dbReference type="Proteomes" id="UP001491691">
    <property type="component" value="Unassembled WGS sequence"/>
</dbReference>
<dbReference type="RefSeq" id="WP_019107456.1">
    <property type="nucleotide sequence ID" value="NZ_CABKRY010000001.1"/>
</dbReference>
<feature type="transmembrane region" description="Helical" evidence="11">
    <location>
        <begin position="112"/>
        <end position="129"/>
    </location>
</feature>
<dbReference type="Gene3D" id="3.30.70.100">
    <property type="match status" value="1"/>
</dbReference>
<dbReference type="InterPro" id="IPR023299">
    <property type="entry name" value="ATPase_P-typ_cyto_dom_N"/>
</dbReference>
<dbReference type="InterPro" id="IPR023298">
    <property type="entry name" value="ATPase_P-typ_TM_dom_sf"/>
</dbReference>
<dbReference type="SUPFAM" id="SSF81665">
    <property type="entry name" value="Calcium ATPase, transmembrane domain M"/>
    <property type="match status" value="1"/>
</dbReference>
<evidence type="ECO:0000313" key="14">
    <source>
        <dbReference type="EMBL" id="MEQ3346035.1"/>
    </source>
</evidence>
<dbReference type="Gene3D" id="3.40.50.1000">
    <property type="entry name" value="HAD superfamily/HAD-like"/>
    <property type="match status" value="1"/>
</dbReference>
<dbReference type="InterPro" id="IPR001757">
    <property type="entry name" value="P_typ_ATPase"/>
</dbReference>
<dbReference type="SUPFAM" id="SSF56784">
    <property type="entry name" value="HAD-like"/>
    <property type="match status" value="1"/>
</dbReference>
<feature type="transmembrane region" description="Helical" evidence="11">
    <location>
        <begin position="88"/>
        <end position="106"/>
    </location>
</feature>
<evidence type="ECO:0000256" key="9">
    <source>
        <dbReference type="ARBA" id="ARBA00039103"/>
    </source>
</evidence>
<evidence type="ECO:0000256" key="7">
    <source>
        <dbReference type="ARBA" id="ARBA00022989"/>
    </source>
</evidence>
<dbReference type="SUPFAM" id="SSF81653">
    <property type="entry name" value="Calcium ATPase, transduction domain A"/>
    <property type="match status" value="1"/>
</dbReference>
<dbReference type="PROSITE" id="PS00154">
    <property type="entry name" value="ATPASE_E1_E2"/>
    <property type="match status" value="1"/>
</dbReference>
<dbReference type="PRINTS" id="PR00119">
    <property type="entry name" value="CATATPASE"/>
</dbReference>
<dbReference type="InterPro" id="IPR008250">
    <property type="entry name" value="ATPase_P-typ_transduc_dom_A_sf"/>
</dbReference>
<dbReference type="PRINTS" id="PR00941">
    <property type="entry name" value="CDATPASE"/>
</dbReference>
<evidence type="ECO:0000256" key="6">
    <source>
        <dbReference type="ARBA" id="ARBA00022840"/>
    </source>
</evidence>
<gene>
    <name evidence="14" type="ORF">AAA073_01150</name>
</gene>
<comment type="subcellular location">
    <subcellularLocation>
        <location evidence="11">Cell membrane</location>
    </subcellularLocation>
    <subcellularLocation>
        <location evidence="1">Membrane</location>
        <topology evidence="1">Multi-pass membrane protein</topology>
    </subcellularLocation>
</comment>
<proteinExistence type="inferred from homology"/>
<dbReference type="NCBIfam" id="TIGR01525">
    <property type="entry name" value="ATPase-IB_hvy"/>
    <property type="match status" value="1"/>
</dbReference>
<evidence type="ECO:0000256" key="10">
    <source>
        <dbReference type="ARBA" id="ARBA00049338"/>
    </source>
</evidence>
<evidence type="ECO:0000259" key="13">
    <source>
        <dbReference type="Pfam" id="PF00403"/>
    </source>
</evidence>
<dbReference type="Pfam" id="PF00702">
    <property type="entry name" value="Hydrolase"/>
    <property type="match status" value="1"/>
</dbReference>
<dbReference type="InterPro" id="IPR051014">
    <property type="entry name" value="Cation_Transport_ATPase_IB"/>
</dbReference>
<dbReference type="NCBIfam" id="TIGR01512">
    <property type="entry name" value="ATPase-IB2_Cd"/>
    <property type="match status" value="1"/>
</dbReference>
<dbReference type="EMBL" id="JBBNPP010000002">
    <property type="protein sequence ID" value="MEQ3346035.1"/>
    <property type="molecule type" value="Genomic_DNA"/>
</dbReference>
<comment type="catalytic activity">
    <reaction evidence="10">
        <text>Cd(2+)(in) + ATP + H2O = Cd(2+)(out) + ADP + phosphate + H(+)</text>
        <dbReference type="Rhea" id="RHEA:12132"/>
        <dbReference type="ChEBI" id="CHEBI:15377"/>
        <dbReference type="ChEBI" id="CHEBI:15378"/>
        <dbReference type="ChEBI" id="CHEBI:30616"/>
        <dbReference type="ChEBI" id="CHEBI:43474"/>
        <dbReference type="ChEBI" id="CHEBI:48775"/>
        <dbReference type="ChEBI" id="CHEBI:456216"/>
        <dbReference type="EC" id="7.2.2.21"/>
    </reaction>
</comment>
<keyword evidence="11" id="KW-0479">Metal-binding</keyword>
<dbReference type="SUPFAM" id="SSF55008">
    <property type="entry name" value="HMA, heavy metal-associated domain"/>
    <property type="match status" value="1"/>
</dbReference>
<dbReference type="InterPro" id="IPR018303">
    <property type="entry name" value="ATPase_P-typ_P_site"/>
</dbReference>
<comment type="similarity">
    <text evidence="2 11">Belongs to the cation transport ATPase (P-type) (TC 3.A.3) family. Type IB subfamily.</text>
</comment>
<sequence>MSKYIFHLKGLTCANCARKIEDKLKEESELRNLNYDFLNDELTFDAEENSKDLLVKIQEVVDSIEDGVTVTEEFDEEIKDEGEEEENFSIYKCIFAFFGLIILHFLDLDKNLEFVFYTLLYIVVGFDIVKSSISKIASGNFMDEEFLMTLASVAAIVSGEYAEAVAVMLFYTVGEIIQDRAVDSSKKSIKEALKLKPEFANLKKGEEIIKVDPTEVSVGEVIVIMPGEKVPLDGKIIKGASNLDTSNISGEFAPISLEVGDEITSGFVNLDSSIEVEVTKAYKEGTIAKIIDMVKNASTNKAKVEKFITRFAKVYTPIVIGLAVILFLVLNFASQLTFKEALYRAAIFLVISCPCALAISVPLTIFAGIGSLSRRSIFVKGGNSIEALTDIDGVAFDKTGTVTKGEFTLAEVEEIKIEKERILEIASVGEMYSTHPIGKAIVKSFKCDKIPEHLTNIGGKGIEFELDGISYLVGNQKLMNDFNLKLEKESNSNYVDVFVADKNEILGIIKLRDEIKDGVKDSVNNLHKRGIKTYMFSGDKENVVKEIASEVGIDYYKGSLLPEDKVIEIKDIEKNKKLAFVGDGTNDAPSLASAYLGISMGSGSDIAIETSDIVLLKNDISSVVNAIDIAKKVKKIAYQNIFIALFLKVLVLVLGAIGYVSMPLAVFADVGVALICIVNSLRVFRTE</sequence>
<keyword evidence="7 11" id="KW-1133">Transmembrane helix</keyword>
<name>A0ABV1IZI0_9FIRM</name>
<evidence type="ECO:0000256" key="8">
    <source>
        <dbReference type="ARBA" id="ARBA00023136"/>
    </source>
</evidence>
<protein>
    <recommendedName>
        <fullName evidence="9">Cd(2+)-exporting ATPase</fullName>
        <ecNumber evidence="9">7.2.2.21</ecNumber>
    </recommendedName>
</protein>
<organism evidence="14 15">
    <name type="scientific">Peptoniphilus senegalensis</name>
    <dbReference type="NCBI Taxonomy" id="1465757"/>
    <lineage>
        <taxon>Bacteria</taxon>
        <taxon>Bacillati</taxon>
        <taxon>Bacillota</taxon>
        <taxon>Tissierellia</taxon>
        <taxon>Tissierellales</taxon>
        <taxon>Peptoniphilaceae</taxon>
        <taxon>Peptoniphilus</taxon>
    </lineage>
</organism>
<dbReference type="Gene3D" id="3.40.1110.10">
    <property type="entry name" value="Calcium-transporting ATPase, cytoplasmic domain N"/>
    <property type="match status" value="1"/>
</dbReference>
<dbReference type="PANTHER" id="PTHR48085">
    <property type="entry name" value="CADMIUM/ZINC-TRANSPORTING ATPASE HMA2-RELATED"/>
    <property type="match status" value="1"/>
</dbReference>
<dbReference type="NCBIfam" id="TIGR01494">
    <property type="entry name" value="ATPase_P-type"/>
    <property type="match status" value="1"/>
</dbReference>
<keyword evidence="15" id="KW-1185">Reference proteome</keyword>
<dbReference type="Pfam" id="PF00403">
    <property type="entry name" value="HMA"/>
    <property type="match status" value="1"/>
</dbReference>
<keyword evidence="4 11" id="KW-0812">Transmembrane</keyword>
<evidence type="ECO:0000256" key="1">
    <source>
        <dbReference type="ARBA" id="ARBA00004141"/>
    </source>
</evidence>
<dbReference type="InterPro" id="IPR006121">
    <property type="entry name" value="HMA_dom"/>
</dbReference>
<evidence type="ECO:0000256" key="5">
    <source>
        <dbReference type="ARBA" id="ARBA00022741"/>
    </source>
</evidence>
<feature type="domain" description="HMA" evidence="13">
    <location>
        <begin position="6"/>
        <end position="63"/>
    </location>
</feature>
<evidence type="ECO:0000256" key="4">
    <source>
        <dbReference type="ARBA" id="ARBA00022692"/>
    </source>
</evidence>
<dbReference type="InterPro" id="IPR023214">
    <property type="entry name" value="HAD_sf"/>
</dbReference>
<keyword evidence="11" id="KW-1003">Cell membrane</keyword>
<dbReference type="InterPro" id="IPR027256">
    <property type="entry name" value="P-typ_ATPase_IB"/>
</dbReference>
<dbReference type="EC" id="7.2.2.21" evidence="9"/>
<evidence type="ECO:0000256" key="2">
    <source>
        <dbReference type="ARBA" id="ARBA00006024"/>
    </source>
</evidence>
<feature type="transmembrane region" description="Helical" evidence="11">
    <location>
        <begin position="666"/>
        <end position="684"/>
    </location>
</feature>
<dbReference type="Gene3D" id="2.70.150.10">
    <property type="entry name" value="Calcium-transporting ATPase, cytoplasmic transduction domain A"/>
    <property type="match status" value="1"/>
</dbReference>
<feature type="domain" description="P-type ATPase A" evidence="12">
    <location>
        <begin position="195"/>
        <end position="294"/>
    </location>
</feature>
<dbReference type="Pfam" id="PF00122">
    <property type="entry name" value="E1-E2_ATPase"/>
    <property type="match status" value="1"/>
</dbReference>
<comment type="caution">
    <text evidence="14">The sequence shown here is derived from an EMBL/GenBank/DDBJ whole genome shotgun (WGS) entry which is preliminary data.</text>
</comment>
<dbReference type="PANTHER" id="PTHR48085:SF5">
    <property type="entry name" value="CADMIUM_ZINC-TRANSPORTING ATPASE HMA4-RELATED"/>
    <property type="match status" value="1"/>
</dbReference>
<dbReference type="InterPro" id="IPR036412">
    <property type="entry name" value="HAD-like_sf"/>
</dbReference>
<dbReference type="InterPro" id="IPR036163">
    <property type="entry name" value="HMA_dom_sf"/>
</dbReference>
<reference evidence="14 15" key="1">
    <citation type="submission" date="2024-04" db="EMBL/GenBank/DDBJ databases">
        <title>Human intestinal bacterial collection.</title>
        <authorList>
            <person name="Pauvert C."/>
            <person name="Hitch T.C.A."/>
            <person name="Clavel T."/>
        </authorList>
    </citation>
    <scope>NUCLEOTIDE SEQUENCE [LARGE SCALE GENOMIC DNA]</scope>
    <source>
        <strain evidence="14 15">CLA-SR-H019</strain>
    </source>
</reference>
<accession>A0ABV1IZI0</accession>
<keyword evidence="5 11" id="KW-0547">Nucleotide-binding</keyword>
<feature type="transmembrane region" description="Helical" evidence="11">
    <location>
        <begin position="641"/>
        <end position="660"/>
    </location>
</feature>
<evidence type="ECO:0000259" key="12">
    <source>
        <dbReference type="Pfam" id="PF00122"/>
    </source>
</evidence>
<evidence type="ECO:0000256" key="3">
    <source>
        <dbReference type="ARBA" id="ARBA00022539"/>
    </source>
</evidence>
<dbReference type="InterPro" id="IPR059000">
    <property type="entry name" value="ATPase_P-type_domA"/>
</dbReference>
<keyword evidence="8 11" id="KW-0472">Membrane</keyword>